<gene>
    <name evidence="8" type="primary">flgL</name>
    <name evidence="8" type="ORF">FCS21_13215</name>
</gene>
<name>A0A8H2JJA8_9GAMM</name>
<sequence>MRVSTAQFYLQSSQQMSQKTSDVNERMAYLTSGKRVLTAKDDAVSFGTLAGYKNDLANIDQYKRNIDRAESHNNLQEVVFADAEVILDQIKQDMLLANNGRMSSEDLQVLADQVRNNFDQLLNIGNTKNENGDYIFSGYQTTVKPFSQQSDGTVVYSGDDGVNNIQVSKNIDIALNQTGDAAFLNVSNAIGNFKASYPAAPNTNTSGVALESANVVDRGAYNTSPLPHNYTFDFDTPDGNLTVTGTSGVVFPVPPAVPAPYAAGQTVSFEGIDVTLSGNPLPGESFEMSEQEDISIFETVNNAIKWMEQGTLSEGREQQQVDYNSILTQLNSAMSHVTSRRVDAGVRLQALDNQKNRHLDTELATTTNRGKIEDLDFAKAISEFEQTKIALQASQQAFSKVQGLTLFNYI</sequence>
<dbReference type="Pfam" id="PF00669">
    <property type="entry name" value="Flagellin_N"/>
    <property type="match status" value="1"/>
</dbReference>
<dbReference type="InterPro" id="IPR001492">
    <property type="entry name" value="Flagellin"/>
</dbReference>
<evidence type="ECO:0000256" key="2">
    <source>
        <dbReference type="ARBA" id="ARBA00004613"/>
    </source>
</evidence>
<evidence type="ECO:0000256" key="5">
    <source>
        <dbReference type="ARBA" id="ARBA00023143"/>
    </source>
</evidence>
<dbReference type="Proteomes" id="UP000307702">
    <property type="component" value="Unassembled WGS sequence"/>
</dbReference>
<dbReference type="GO" id="GO:0005198">
    <property type="term" value="F:structural molecule activity"/>
    <property type="evidence" value="ECO:0007669"/>
    <property type="project" value="InterPro"/>
</dbReference>
<keyword evidence="5" id="KW-0975">Bacterial flagellum</keyword>
<dbReference type="GO" id="GO:0005576">
    <property type="term" value="C:extracellular region"/>
    <property type="evidence" value="ECO:0007669"/>
    <property type="project" value="UniProtKB-SubCell"/>
</dbReference>
<keyword evidence="8" id="KW-0969">Cilium</keyword>
<dbReference type="Gene3D" id="1.20.1330.10">
    <property type="entry name" value="f41 fragment of flagellin, N-terminal domain"/>
    <property type="match status" value="2"/>
</dbReference>
<feature type="domain" description="Flagellin C-terminal" evidence="7">
    <location>
        <begin position="329"/>
        <end position="409"/>
    </location>
</feature>
<dbReference type="PANTHER" id="PTHR42792:SF1">
    <property type="entry name" value="FLAGELLAR HOOK-ASSOCIATED PROTEIN 3"/>
    <property type="match status" value="1"/>
</dbReference>
<evidence type="ECO:0000259" key="6">
    <source>
        <dbReference type="Pfam" id="PF00669"/>
    </source>
</evidence>
<dbReference type="GO" id="GO:0009424">
    <property type="term" value="C:bacterial-type flagellum hook"/>
    <property type="evidence" value="ECO:0007669"/>
    <property type="project" value="InterPro"/>
</dbReference>
<comment type="subcellular location">
    <subcellularLocation>
        <location evidence="1">Bacterial flagellum</location>
    </subcellularLocation>
    <subcellularLocation>
        <location evidence="2">Secreted</location>
    </subcellularLocation>
</comment>
<dbReference type="Pfam" id="PF00700">
    <property type="entry name" value="Flagellin_C"/>
    <property type="match status" value="1"/>
</dbReference>
<evidence type="ECO:0000313" key="8">
    <source>
        <dbReference type="EMBL" id="TMM43084.1"/>
    </source>
</evidence>
<keyword evidence="8" id="KW-0966">Cell projection</keyword>
<dbReference type="AlphaFoldDB" id="A0A8H2JJA8"/>
<dbReference type="GO" id="GO:0071973">
    <property type="term" value="P:bacterial-type flagellum-dependent cell motility"/>
    <property type="evidence" value="ECO:0007669"/>
    <property type="project" value="InterPro"/>
</dbReference>
<dbReference type="InterPro" id="IPR013384">
    <property type="entry name" value="Flagell_FlgL"/>
</dbReference>
<dbReference type="NCBIfam" id="TIGR02550">
    <property type="entry name" value="flagell_flgL"/>
    <property type="match status" value="1"/>
</dbReference>
<keyword evidence="8" id="KW-0282">Flagellum</keyword>
<dbReference type="EMBL" id="SZVP01000015">
    <property type="protein sequence ID" value="TMM43084.1"/>
    <property type="molecule type" value="Genomic_DNA"/>
</dbReference>
<dbReference type="OrthoDB" id="9768249at2"/>
<dbReference type="InterPro" id="IPR001029">
    <property type="entry name" value="Flagellin_N"/>
</dbReference>
<evidence type="ECO:0000256" key="3">
    <source>
        <dbReference type="ARBA" id="ARBA00005709"/>
    </source>
</evidence>
<dbReference type="SUPFAM" id="SSF64518">
    <property type="entry name" value="Phase 1 flagellin"/>
    <property type="match status" value="1"/>
</dbReference>
<evidence type="ECO:0000259" key="7">
    <source>
        <dbReference type="Pfam" id="PF00700"/>
    </source>
</evidence>
<comment type="similarity">
    <text evidence="3">Belongs to the bacterial flagellin family.</text>
</comment>
<comment type="caution">
    <text evidence="8">The sequence shown here is derived from an EMBL/GenBank/DDBJ whole genome shotgun (WGS) entry which is preliminary data.</text>
</comment>
<protein>
    <submittedName>
        <fullName evidence="8">Flagellar hook-associated protein 3</fullName>
    </submittedName>
</protein>
<dbReference type="InterPro" id="IPR046358">
    <property type="entry name" value="Flagellin_C"/>
</dbReference>
<keyword evidence="9" id="KW-1185">Reference proteome</keyword>
<proteinExistence type="inferred from homology"/>
<dbReference type="RefSeq" id="WP_138624020.1">
    <property type="nucleotide sequence ID" value="NZ_SZVP01000015.1"/>
</dbReference>
<keyword evidence="4" id="KW-0964">Secreted</keyword>
<reference evidence="8 9" key="1">
    <citation type="submission" date="2019-05" db="EMBL/GenBank/DDBJ databases">
        <title>Colwellia ponticola sp. nov., isolated from seawater.</title>
        <authorList>
            <person name="Yoon J.-H."/>
        </authorList>
    </citation>
    <scope>NUCLEOTIDE SEQUENCE [LARGE SCALE GENOMIC DNA]</scope>
    <source>
        <strain evidence="8 9">OISW-25</strain>
    </source>
</reference>
<accession>A0A8H2JJA8</accession>
<feature type="domain" description="Flagellin N-terminal" evidence="6">
    <location>
        <begin position="3"/>
        <end position="141"/>
    </location>
</feature>
<evidence type="ECO:0000256" key="1">
    <source>
        <dbReference type="ARBA" id="ARBA00004365"/>
    </source>
</evidence>
<evidence type="ECO:0000313" key="9">
    <source>
        <dbReference type="Proteomes" id="UP000307702"/>
    </source>
</evidence>
<organism evidence="8 9">
    <name type="scientific">Colwellia ponticola</name>
    <dbReference type="NCBI Taxonomy" id="2304625"/>
    <lineage>
        <taxon>Bacteria</taxon>
        <taxon>Pseudomonadati</taxon>
        <taxon>Pseudomonadota</taxon>
        <taxon>Gammaproteobacteria</taxon>
        <taxon>Alteromonadales</taxon>
        <taxon>Colwelliaceae</taxon>
        <taxon>Colwellia</taxon>
    </lineage>
</organism>
<dbReference type="PANTHER" id="PTHR42792">
    <property type="entry name" value="FLAGELLIN"/>
    <property type="match status" value="1"/>
</dbReference>
<evidence type="ECO:0000256" key="4">
    <source>
        <dbReference type="ARBA" id="ARBA00022525"/>
    </source>
</evidence>